<protein>
    <submittedName>
        <fullName evidence="2">Uncharacterized protein</fullName>
    </submittedName>
</protein>
<dbReference type="RefSeq" id="WP_092616436.1">
    <property type="nucleotide sequence ID" value="NZ_FMYK01000002.1"/>
</dbReference>
<keyword evidence="3" id="KW-1185">Reference proteome</keyword>
<reference evidence="3" key="1">
    <citation type="submission" date="2016-09" db="EMBL/GenBank/DDBJ databases">
        <authorList>
            <person name="Varghese N."/>
            <person name="Submissions S."/>
        </authorList>
    </citation>
    <scope>NUCLEOTIDE SEQUENCE [LARGE SCALE GENOMIC DNA]</scope>
    <source>
        <strain evidence="3">ANC 3699</strain>
    </source>
</reference>
<evidence type="ECO:0000313" key="2">
    <source>
        <dbReference type="EMBL" id="SDB92417.1"/>
    </source>
</evidence>
<proteinExistence type="predicted"/>
<dbReference type="EMBL" id="FMYK01000002">
    <property type="protein sequence ID" value="SDB92417.1"/>
    <property type="molecule type" value="Genomic_DNA"/>
</dbReference>
<evidence type="ECO:0000256" key="1">
    <source>
        <dbReference type="SAM" id="Phobius"/>
    </source>
</evidence>
<keyword evidence="1" id="KW-1133">Transmembrane helix</keyword>
<dbReference type="AlphaFoldDB" id="A0A1G6HDN0"/>
<feature type="transmembrane region" description="Helical" evidence="1">
    <location>
        <begin position="20"/>
        <end position="42"/>
    </location>
</feature>
<keyword evidence="1" id="KW-0812">Transmembrane</keyword>
<name>A0A1G6HDN0_9GAMM</name>
<dbReference type="OrthoDB" id="9255892at2"/>
<evidence type="ECO:0000313" key="3">
    <source>
        <dbReference type="Proteomes" id="UP000242317"/>
    </source>
</evidence>
<keyword evidence="1" id="KW-0472">Membrane</keyword>
<sequence>MKNRTMKIRAMQSKYKVQWIIWLILVVVVLIGTVLFKISVVVNTVHLKLSPQQTAEVQIFRLFPASLYMQLAFQRIPRERPELGKFSTRADSDAQSAQLFFDQPGAPVKLLVQSPEQQMVFEATPVSSRSQDTLRRDLLPYVDDGDPHAMTWRNRQNFALPSGRTTLKVTVIDVGEKIQGEDIVLEIEPPLSIKWVQENYGVLWWFMFWQFYAGILLLYGAVLYYFSKPFVKSTAE</sequence>
<organism evidence="2 3">
    <name type="scientific">Acinetobacter marinus</name>
    <dbReference type="NCBI Taxonomy" id="281375"/>
    <lineage>
        <taxon>Bacteria</taxon>
        <taxon>Pseudomonadati</taxon>
        <taxon>Pseudomonadota</taxon>
        <taxon>Gammaproteobacteria</taxon>
        <taxon>Moraxellales</taxon>
        <taxon>Moraxellaceae</taxon>
        <taxon>Acinetobacter</taxon>
    </lineage>
</organism>
<dbReference type="Proteomes" id="UP000242317">
    <property type="component" value="Unassembled WGS sequence"/>
</dbReference>
<accession>A0A1G6HDN0</accession>
<feature type="transmembrane region" description="Helical" evidence="1">
    <location>
        <begin position="202"/>
        <end position="226"/>
    </location>
</feature>
<gene>
    <name evidence="2" type="ORF">SAMN05421749_102135</name>
</gene>